<dbReference type="PANTHER" id="PTHR46114:SF1">
    <property type="entry name" value="ZAD DOMAIN-CONTAINING PROTEIN"/>
    <property type="match status" value="1"/>
</dbReference>
<evidence type="ECO:0000313" key="3">
    <source>
        <dbReference type="Proteomes" id="UP001153636"/>
    </source>
</evidence>
<reference evidence="2" key="1">
    <citation type="submission" date="2022-01" db="EMBL/GenBank/DDBJ databases">
        <authorList>
            <person name="King R."/>
        </authorList>
    </citation>
    <scope>NUCLEOTIDE SEQUENCE</scope>
</reference>
<dbReference type="Proteomes" id="UP001153636">
    <property type="component" value="Chromosome 1"/>
</dbReference>
<accession>A0A9P0C7Q0</accession>
<feature type="region of interest" description="Disordered" evidence="1">
    <location>
        <begin position="1"/>
        <end position="32"/>
    </location>
</feature>
<organism evidence="2 3">
    <name type="scientific">Psylliodes chrysocephalus</name>
    <dbReference type="NCBI Taxonomy" id="3402493"/>
    <lineage>
        <taxon>Eukaryota</taxon>
        <taxon>Metazoa</taxon>
        <taxon>Ecdysozoa</taxon>
        <taxon>Arthropoda</taxon>
        <taxon>Hexapoda</taxon>
        <taxon>Insecta</taxon>
        <taxon>Pterygota</taxon>
        <taxon>Neoptera</taxon>
        <taxon>Endopterygota</taxon>
        <taxon>Coleoptera</taxon>
        <taxon>Polyphaga</taxon>
        <taxon>Cucujiformia</taxon>
        <taxon>Chrysomeloidea</taxon>
        <taxon>Chrysomelidae</taxon>
        <taxon>Galerucinae</taxon>
        <taxon>Alticini</taxon>
        <taxon>Psylliodes</taxon>
    </lineage>
</organism>
<name>A0A9P0C7Q0_9CUCU</name>
<feature type="compositionally biased region" description="Acidic residues" evidence="1">
    <location>
        <begin position="9"/>
        <end position="25"/>
    </location>
</feature>
<proteinExistence type="predicted"/>
<dbReference type="PANTHER" id="PTHR46114">
    <property type="entry name" value="APPLE DOMAIN-CONTAINING PROTEIN"/>
    <property type="match status" value="1"/>
</dbReference>
<dbReference type="EMBL" id="OV651813">
    <property type="protein sequence ID" value="CAH1098547.1"/>
    <property type="molecule type" value="Genomic_DNA"/>
</dbReference>
<dbReference type="AlphaFoldDB" id="A0A9P0C7Q0"/>
<evidence type="ECO:0000313" key="2">
    <source>
        <dbReference type="EMBL" id="CAH1098547.1"/>
    </source>
</evidence>
<gene>
    <name evidence="2" type="ORF">PSYICH_LOCUS1061</name>
</gene>
<protein>
    <submittedName>
        <fullName evidence="2">Uncharacterized protein</fullName>
    </submittedName>
</protein>
<sequence length="140" mass="16266">MASPRREEPEDFETENDSSDSDFECDLGTPKPFNQDHLNDLIRDRDCQSQLQRRKIFGFKAKRKKIGNEREHNFLKYFVEGDYFVFCKDVPGLMATMGLQNYVSSGWRLFIDSSKRSLKCVLLHNGNKLESLLIAHSTKV</sequence>
<dbReference type="OrthoDB" id="192611at2759"/>
<evidence type="ECO:0000256" key="1">
    <source>
        <dbReference type="SAM" id="MobiDB-lite"/>
    </source>
</evidence>
<keyword evidence="3" id="KW-1185">Reference proteome</keyword>